<sequence>MGRHFKKKKRKVYRTCEQNNNENVNNTTVNPTQQEPDIVDPTRTIVNTTINPHVVRHIHPTNVVNVNRDVYRIEHYYPVEVSNVNDTVVENFNCGSDLNNPRCRRMNCRNTD</sequence>
<reference evidence="2 3" key="1">
    <citation type="submission" date="2023-07" db="EMBL/GenBank/DDBJ databases">
        <title>Genomic Encyclopedia of Type Strains, Phase IV (KMG-IV): sequencing the most valuable type-strain genomes for metagenomic binning, comparative biology and taxonomic classification.</title>
        <authorList>
            <person name="Goeker M."/>
        </authorList>
    </citation>
    <scope>NUCLEOTIDE SEQUENCE [LARGE SCALE GENOMIC DNA]</scope>
    <source>
        <strain evidence="2 3">DSM 29005</strain>
    </source>
</reference>
<evidence type="ECO:0000256" key="1">
    <source>
        <dbReference type="SAM" id="MobiDB-lite"/>
    </source>
</evidence>
<evidence type="ECO:0000313" key="3">
    <source>
        <dbReference type="Proteomes" id="UP001234495"/>
    </source>
</evidence>
<keyword evidence="2" id="KW-0167">Capsid protein</keyword>
<dbReference type="Pfam" id="PF11122">
    <property type="entry name" value="Spore-coat_CotD"/>
    <property type="match status" value="1"/>
</dbReference>
<dbReference type="Proteomes" id="UP001234495">
    <property type="component" value="Unassembled WGS sequence"/>
</dbReference>
<name>A0ABT9ZC71_9BACI</name>
<feature type="compositionally biased region" description="Low complexity" evidence="1">
    <location>
        <begin position="18"/>
        <end position="36"/>
    </location>
</feature>
<feature type="region of interest" description="Disordered" evidence="1">
    <location>
        <begin position="18"/>
        <end position="38"/>
    </location>
</feature>
<protein>
    <submittedName>
        <fullName evidence="2">Spore coat protein D</fullName>
    </submittedName>
</protein>
<dbReference type="EMBL" id="JAUSUD010000003">
    <property type="protein sequence ID" value="MDQ0229871.1"/>
    <property type="molecule type" value="Genomic_DNA"/>
</dbReference>
<dbReference type="RefSeq" id="WP_307338273.1">
    <property type="nucleotide sequence ID" value="NZ_JAUSUD010000003.1"/>
</dbReference>
<dbReference type="InterPro" id="IPR020108">
    <property type="entry name" value="Spore_coat_CotD"/>
</dbReference>
<evidence type="ECO:0000313" key="2">
    <source>
        <dbReference type="EMBL" id="MDQ0229871.1"/>
    </source>
</evidence>
<accession>A0ABT9ZC71</accession>
<gene>
    <name evidence="2" type="ORF">J2S19_001123</name>
</gene>
<keyword evidence="2" id="KW-0946">Virion</keyword>
<keyword evidence="3" id="KW-1185">Reference proteome</keyword>
<proteinExistence type="predicted"/>
<comment type="caution">
    <text evidence="2">The sequence shown here is derived from an EMBL/GenBank/DDBJ whole genome shotgun (WGS) entry which is preliminary data.</text>
</comment>
<organism evidence="2 3">
    <name type="scientific">Metabacillus malikii</name>
    <dbReference type="NCBI Taxonomy" id="1504265"/>
    <lineage>
        <taxon>Bacteria</taxon>
        <taxon>Bacillati</taxon>
        <taxon>Bacillota</taxon>
        <taxon>Bacilli</taxon>
        <taxon>Bacillales</taxon>
        <taxon>Bacillaceae</taxon>
        <taxon>Metabacillus</taxon>
    </lineage>
</organism>